<dbReference type="WBParaSite" id="jg14987">
    <property type="protein sequence ID" value="jg14987"/>
    <property type="gene ID" value="jg14987"/>
</dbReference>
<accession>A0A915D1Y8</accession>
<keyword evidence="1" id="KW-1185">Reference proteome</keyword>
<evidence type="ECO:0000313" key="1">
    <source>
        <dbReference type="Proteomes" id="UP000887574"/>
    </source>
</evidence>
<name>A0A915D1Y8_9BILA</name>
<sequence>MLYFSDHVTGVLKENSQSHIEDFVGFETDHYGSLEDGKCTVRLSIHRDLYATINSPDGDYCMRKIRRLPPNEGVC</sequence>
<proteinExistence type="predicted"/>
<dbReference type="Proteomes" id="UP000887574">
    <property type="component" value="Unplaced"/>
</dbReference>
<reference evidence="2" key="1">
    <citation type="submission" date="2022-11" db="UniProtKB">
        <authorList>
            <consortium name="WormBaseParasite"/>
        </authorList>
    </citation>
    <scope>IDENTIFICATION</scope>
</reference>
<protein>
    <submittedName>
        <fullName evidence="2">Uncharacterized protein</fullName>
    </submittedName>
</protein>
<organism evidence="1 2">
    <name type="scientific">Ditylenchus dipsaci</name>
    <dbReference type="NCBI Taxonomy" id="166011"/>
    <lineage>
        <taxon>Eukaryota</taxon>
        <taxon>Metazoa</taxon>
        <taxon>Ecdysozoa</taxon>
        <taxon>Nematoda</taxon>
        <taxon>Chromadorea</taxon>
        <taxon>Rhabditida</taxon>
        <taxon>Tylenchina</taxon>
        <taxon>Tylenchomorpha</taxon>
        <taxon>Sphaerularioidea</taxon>
        <taxon>Anguinidae</taxon>
        <taxon>Anguininae</taxon>
        <taxon>Ditylenchus</taxon>
    </lineage>
</organism>
<evidence type="ECO:0000313" key="2">
    <source>
        <dbReference type="WBParaSite" id="jg14987"/>
    </source>
</evidence>
<dbReference type="AlphaFoldDB" id="A0A915D1Y8"/>